<reference evidence="2" key="1">
    <citation type="submission" date="2013-07" db="EMBL/GenBank/DDBJ databases">
        <title>The genome of Eucalyptus grandis.</title>
        <authorList>
            <person name="Schmutz J."/>
            <person name="Hayes R."/>
            <person name="Myburg A."/>
            <person name="Tuskan G."/>
            <person name="Grattapaglia D."/>
            <person name="Rokhsar D.S."/>
        </authorList>
    </citation>
    <scope>NUCLEOTIDE SEQUENCE</scope>
    <source>
        <tissue evidence="2">Leaf extractions</tissue>
    </source>
</reference>
<dbReference type="EMBL" id="KK198754">
    <property type="protein sequence ID" value="KCW84781.1"/>
    <property type="molecule type" value="Genomic_DNA"/>
</dbReference>
<dbReference type="InParanoid" id="A0A059D2X7"/>
<organism evidence="2">
    <name type="scientific">Eucalyptus grandis</name>
    <name type="common">Flooded gum</name>
    <dbReference type="NCBI Taxonomy" id="71139"/>
    <lineage>
        <taxon>Eukaryota</taxon>
        <taxon>Viridiplantae</taxon>
        <taxon>Streptophyta</taxon>
        <taxon>Embryophyta</taxon>
        <taxon>Tracheophyta</taxon>
        <taxon>Spermatophyta</taxon>
        <taxon>Magnoliopsida</taxon>
        <taxon>eudicotyledons</taxon>
        <taxon>Gunneridae</taxon>
        <taxon>Pentapetalae</taxon>
        <taxon>rosids</taxon>
        <taxon>malvids</taxon>
        <taxon>Myrtales</taxon>
        <taxon>Myrtaceae</taxon>
        <taxon>Myrtoideae</taxon>
        <taxon>Eucalypteae</taxon>
        <taxon>Eucalyptus</taxon>
    </lineage>
</organism>
<sequence>MASRPSTSHHTRSVSISSRAGRTKSHAHACRTKSHHSSRGMSAEPSHMLMPGAAHTYPCVHGLSSDGALGDT</sequence>
<dbReference type="Gramene" id="KCW84781">
    <property type="protein sequence ID" value="KCW84781"/>
    <property type="gene ID" value="EUGRSUZ_B01583"/>
</dbReference>
<name>A0A059D2X7_EUCGR</name>
<protein>
    <submittedName>
        <fullName evidence="2">Uncharacterized protein</fullName>
    </submittedName>
</protein>
<proteinExistence type="predicted"/>
<accession>A0A059D2X7</accession>
<feature type="region of interest" description="Disordered" evidence="1">
    <location>
        <begin position="1"/>
        <end position="55"/>
    </location>
</feature>
<gene>
    <name evidence="2" type="ORF">EUGRSUZ_B01583</name>
</gene>
<dbReference type="AlphaFoldDB" id="A0A059D2X7"/>
<evidence type="ECO:0000313" key="2">
    <source>
        <dbReference type="EMBL" id="KCW84781.1"/>
    </source>
</evidence>
<evidence type="ECO:0000256" key="1">
    <source>
        <dbReference type="SAM" id="MobiDB-lite"/>
    </source>
</evidence>
<feature type="compositionally biased region" description="Basic residues" evidence="1">
    <location>
        <begin position="21"/>
        <end position="38"/>
    </location>
</feature>